<feature type="compositionally biased region" description="Polar residues" evidence="10">
    <location>
        <begin position="324"/>
        <end position="333"/>
    </location>
</feature>
<gene>
    <name evidence="12" type="ORF">DRE_03812</name>
</gene>
<dbReference type="InterPro" id="IPR015947">
    <property type="entry name" value="PUA-like_sf"/>
</dbReference>
<dbReference type="CDD" id="cd04242">
    <property type="entry name" value="AAK_G5K_ProB"/>
    <property type="match status" value="1"/>
</dbReference>
<dbReference type="GO" id="GO:1901607">
    <property type="term" value="P:alpha-amino acid biosynthetic process"/>
    <property type="evidence" value="ECO:0007669"/>
    <property type="project" value="UniProtKB-ARBA"/>
</dbReference>
<comment type="similarity">
    <text evidence="9">Belongs to the glutamate 5-kinase family.</text>
</comment>
<feature type="region of interest" description="Disordered" evidence="10">
    <location>
        <begin position="385"/>
        <end position="404"/>
    </location>
</feature>
<dbReference type="CDD" id="cd21157">
    <property type="entry name" value="PUA_G5K"/>
    <property type="match status" value="1"/>
</dbReference>
<dbReference type="PROSITE" id="PS00902">
    <property type="entry name" value="GLUTAMATE_5_KINASE"/>
    <property type="match status" value="1"/>
</dbReference>
<dbReference type="Pfam" id="PF00696">
    <property type="entry name" value="AA_kinase"/>
    <property type="match status" value="1"/>
</dbReference>
<evidence type="ECO:0000256" key="2">
    <source>
        <dbReference type="ARBA" id="ARBA00022490"/>
    </source>
</evidence>
<dbReference type="PROSITE" id="PS50890">
    <property type="entry name" value="PUA"/>
    <property type="match status" value="1"/>
</dbReference>
<keyword evidence="13" id="KW-1185">Reference proteome</keyword>
<dbReference type="GO" id="GO:0005829">
    <property type="term" value="C:cytosol"/>
    <property type="evidence" value="ECO:0007669"/>
    <property type="project" value="TreeGrafter"/>
</dbReference>
<evidence type="ECO:0000256" key="9">
    <source>
        <dbReference type="ARBA" id="ARBA00061601"/>
    </source>
</evidence>
<dbReference type="SMART" id="SM00359">
    <property type="entry name" value="PUA"/>
    <property type="match status" value="1"/>
</dbReference>
<dbReference type="PANTHER" id="PTHR43654:SF3">
    <property type="entry name" value="GLUTAMATE 5-KINASE"/>
    <property type="match status" value="1"/>
</dbReference>
<dbReference type="EMBL" id="KI966413">
    <property type="protein sequence ID" value="EWC47050.1"/>
    <property type="molecule type" value="Genomic_DNA"/>
</dbReference>
<keyword evidence="8" id="KW-0067">ATP-binding</keyword>
<dbReference type="NCBIfam" id="TIGR01027">
    <property type="entry name" value="proB"/>
    <property type="match status" value="1"/>
</dbReference>
<feature type="region of interest" description="Disordered" evidence="10">
    <location>
        <begin position="324"/>
        <end position="351"/>
    </location>
</feature>
<dbReference type="Pfam" id="PF01472">
    <property type="entry name" value="PUA"/>
    <property type="match status" value="1"/>
</dbReference>
<accession>W7IDG6</accession>
<dbReference type="Proteomes" id="UP000024837">
    <property type="component" value="Unassembled WGS sequence"/>
</dbReference>
<dbReference type="InterPro" id="IPR019797">
    <property type="entry name" value="Glutamate_5-kinase_CS"/>
</dbReference>
<dbReference type="HAMAP" id="MF_00456">
    <property type="entry name" value="ProB"/>
    <property type="match status" value="1"/>
</dbReference>
<dbReference type="InterPro" id="IPR036974">
    <property type="entry name" value="PUA_sf"/>
</dbReference>
<evidence type="ECO:0000256" key="3">
    <source>
        <dbReference type="ARBA" id="ARBA00022605"/>
    </source>
</evidence>
<dbReference type="HOGENOM" id="CLU_025400_1_1_1"/>
<dbReference type="GO" id="GO:0003723">
    <property type="term" value="F:RNA binding"/>
    <property type="evidence" value="ECO:0007669"/>
    <property type="project" value="InterPro"/>
</dbReference>
<evidence type="ECO:0000256" key="1">
    <source>
        <dbReference type="ARBA" id="ARBA00004496"/>
    </source>
</evidence>
<dbReference type="SUPFAM" id="SSF53633">
    <property type="entry name" value="Carbamate kinase-like"/>
    <property type="match status" value="1"/>
</dbReference>
<sequence>MWPSEGPGVVRVRTSAVLVSSAVEIFAPVSLCHQPQKELSTLPAPAPPPAMKKATGNPAPTADVARSTKQLTIVIKLGTSSICDEKTHEPLISNLSLLVETVVRLRRDGHRVILVSSGAIGIGLRKLDLEKRPKLLAKCQAIAAIGQCELLALWDKLFAQLRQPVAQILLTRNDIADRTQYLNAANTFAELLHMGVVPIVNENDTLAVSEIKFGDNDTLSAITAGMVNADYLFLMTDVDCLYDKNPRTHPDAKPIMVVHDISSLHADVSETGSAVGTGGMSTKLVAAKLATSAGVTTVITRSSVPSNIFHIVKYCQSLKTASQSQTPLRSSSPGPGVALTQHLTPQSTDDPISTGLLAAATKLETTKWAPPLQPSGLSSTVTFVESSTPAGETAGPSGTGTPGAAATAAAQLKVPLHTRFLARSKDVRVRDRHFWLLHGLQPHGTLFIDQGAYNALTRSNRAGLLPVGIVDVKGEFHQLEAVRLAVVQREGDRGYTVVAGDVGRAIVNYSSVEIARIKGIKSNEIVGVLGYADTEYISHRDNTAFFPQHEKQKLDT</sequence>
<dbReference type="FunFam" id="2.30.130.10:FF:000008">
    <property type="entry name" value="Glutamate 5-kinase"/>
    <property type="match status" value="1"/>
</dbReference>
<feature type="domain" description="PUA" evidence="11">
    <location>
        <begin position="444"/>
        <end position="538"/>
    </location>
</feature>
<evidence type="ECO:0000256" key="6">
    <source>
        <dbReference type="ARBA" id="ARBA00022741"/>
    </source>
</evidence>
<comment type="subcellular location">
    <subcellularLocation>
        <location evidence="1">Cytoplasm</location>
    </subcellularLocation>
</comment>
<evidence type="ECO:0000313" key="12">
    <source>
        <dbReference type="EMBL" id="EWC47050.1"/>
    </source>
</evidence>
<evidence type="ECO:0000256" key="5">
    <source>
        <dbReference type="ARBA" id="ARBA00022679"/>
    </source>
</evidence>
<dbReference type="Gene3D" id="2.30.130.10">
    <property type="entry name" value="PUA domain"/>
    <property type="match status" value="1"/>
</dbReference>
<evidence type="ECO:0000256" key="10">
    <source>
        <dbReference type="SAM" id="MobiDB-lite"/>
    </source>
</evidence>
<dbReference type="PRINTS" id="PR00474">
    <property type="entry name" value="GLU5KINASE"/>
</dbReference>
<dbReference type="FunFam" id="3.40.1160.10:FF:000020">
    <property type="entry name" value="Glutamate 5-kinase"/>
    <property type="match status" value="1"/>
</dbReference>
<protein>
    <submittedName>
        <fullName evidence="12">Putative glutamate 5-kinase</fullName>
    </submittedName>
</protein>
<evidence type="ECO:0000256" key="4">
    <source>
        <dbReference type="ARBA" id="ARBA00022650"/>
    </source>
</evidence>
<dbReference type="GO" id="GO:0004349">
    <property type="term" value="F:glutamate 5-kinase activity"/>
    <property type="evidence" value="ECO:0007669"/>
    <property type="project" value="InterPro"/>
</dbReference>
<proteinExistence type="inferred from homology"/>
<keyword evidence="3" id="KW-0028">Amino-acid biosynthesis</keyword>
<keyword evidence="4" id="KW-0641">Proline biosynthesis</keyword>
<organism evidence="12 13">
    <name type="scientific">Drechslerella stenobrocha 248</name>
    <dbReference type="NCBI Taxonomy" id="1043628"/>
    <lineage>
        <taxon>Eukaryota</taxon>
        <taxon>Fungi</taxon>
        <taxon>Dikarya</taxon>
        <taxon>Ascomycota</taxon>
        <taxon>Pezizomycotina</taxon>
        <taxon>Orbiliomycetes</taxon>
        <taxon>Orbiliales</taxon>
        <taxon>Orbiliaceae</taxon>
        <taxon>Drechslerella</taxon>
    </lineage>
</organism>
<keyword evidence="5" id="KW-0808">Transferase</keyword>
<reference evidence="12 13" key="1">
    <citation type="submission" date="2013-05" db="EMBL/GenBank/DDBJ databases">
        <title>Drechslerella stenobrocha genome reveals carnivorous origination and mechanical trapping mechanism of predatory fungi.</title>
        <authorList>
            <person name="Liu X."/>
            <person name="Zhang W."/>
            <person name="Liu K."/>
        </authorList>
    </citation>
    <scope>NUCLEOTIDE SEQUENCE [LARGE SCALE GENOMIC DNA]</scope>
    <source>
        <strain evidence="12 13">248</strain>
    </source>
</reference>
<dbReference type="InterPro" id="IPR001057">
    <property type="entry name" value="Glu/AcGlu_kinase"/>
</dbReference>
<dbReference type="Gene3D" id="3.40.1160.10">
    <property type="entry name" value="Acetylglutamate kinase-like"/>
    <property type="match status" value="2"/>
</dbReference>
<evidence type="ECO:0000259" key="11">
    <source>
        <dbReference type="SMART" id="SM00359"/>
    </source>
</evidence>
<dbReference type="GO" id="GO:0005524">
    <property type="term" value="F:ATP binding"/>
    <property type="evidence" value="ECO:0007669"/>
    <property type="project" value="UniProtKB-KW"/>
</dbReference>
<keyword evidence="6" id="KW-0547">Nucleotide-binding</keyword>
<dbReference type="InterPro" id="IPR005715">
    <property type="entry name" value="Glu_5kinase/COase_Synthase"/>
</dbReference>
<keyword evidence="2" id="KW-0963">Cytoplasm</keyword>
<dbReference type="InterPro" id="IPR041739">
    <property type="entry name" value="G5K_ProB"/>
</dbReference>
<feature type="compositionally biased region" description="Polar residues" evidence="10">
    <location>
        <begin position="341"/>
        <end position="351"/>
    </location>
</feature>
<keyword evidence="7 12" id="KW-0418">Kinase</keyword>
<evidence type="ECO:0000256" key="7">
    <source>
        <dbReference type="ARBA" id="ARBA00022777"/>
    </source>
</evidence>
<dbReference type="OrthoDB" id="409889at2759"/>
<evidence type="ECO:0000256" key="8">
    <source>
        <dbReference type="ARBA" id="ARBA00022840"/>
    </source>
</evidence>
<evidence type="ECO:0000313" key="13">
    <source>
        <dbReference type="Proteomes" id="UP000024837"/>
    </source>
</evidence>
<dbReference type="InterPro" id="IPR036393">
    <property type="entry name" value="AceGlu_kinase-like_sf"/>
</dbReference>
<dbReference type="InterPro" id="IPR001048">
    <property type="entry name" value="Asp/Glu/Uridylate_kinase"/>
</dbReference>
<dbReference type="InterPro" id="IPR002478">
    <property type="entry name" value="PUA"/>
</dbReference>
<dbReference type="SUPFAM" id="SSF88697">
    <property type="entry name" value="PUA domain-like"/>
    <property type="match status" value="1"/>
</dbReference>
<feature type="region of interest" description="Disordered" evidence="10">
    <location>
        <begin position="39"/>
        <end position="62"/>
    </location>
</feature>
<dbReference type="PANTHER" id="PTHR43654">
    <property type="entry name" value="GLUTAMATE 5-KINASE"/>
    <property type="match status" value="1"/>
</dbReference>
<name>W7IDG6_9PEZI</name>
<dbReference type="AlphaFoldDB" id="W7IDG6"/>